<evidence type="ECO:0000256" key="1">
    <source>
        <dbReference type="SAM" id="MobiDB-lite"/>
    </source>
</evidence>
<dbReference type="EMBL" id="BFAD01000010">
    <property type="protein sequence ID" value="GBE87215.1"/>
    <property type="molecule type" value="Genomic_DNA"/>
</dbReference>
<dbReference type="OrthoDB" id="27483at2759"/>
<accession>A0A401GYB0</accession>
<name>A0A401GYB0_9APHY</name>
<reference evidence="2 3" key="1">
    <citation type="journal article" date="2018" name="Sci. Rep.">
        <title>Genome sequence of the cauliflower mushroom Sparassis crispa (Hanabiratake) and its association with beneficial usage.</title>
        <authorList>
            <person name="Kiyama R."/>
            <person name="Furutani Y."/>
            <person name="Kawaguchi K."/>
            <person name="Nakanishi T."/>
        </authorList>
    </citation>
    <scope>NUCLEOTIDE SEQUENCE [LARGE SCALE GENOMIC DNA]</scope>
</reference>
<feature type="compositionally biased region" description="Acidic residues" evidence="1">
    <location>
        <begin position="303"/>
        <end position="314"/>
    </location>
</feature>
<protein>
    <recommendedName>
        <fullName evidence="4">Fe2OG dioxygenase domain-containing protein</fullName>
    </recommendedName>
</protein>
<evidence type="ECO:0000313" key="3">
    <source>
        <dbReference type="Proteomes" id="UP000287166"/>
    </source>
</evidence>
<feature type="region of interest" description="Disordered" evidence="1">
    <location>
        <begin position="254"/>
        <end position="317"/>
    </location>
</feature>
<organism evidence="2 3">
    <name type="scientific">Sparassis crispa</name>
    <dbReference type="NCBI Taxonomy" id="139825"/>
    <lineage>
        <taxon>Eukaryota</taxon>
        <taxon>Fungi</taxon>
        <taxon>Dikarya</taxon>
        <taxon>Basidiomycota</taxon>
        <taxon>Agaricomycotina</taxon>
        <taxon>Agaricomycetes</taxon>
        <taxon>Polyporales</taxon>
        <taxon>Sparassidaceae</taxon>
        <taxon>Sparassis</taxon>
    </lineage>
</organism>
<dbReference type="PANTHER" id="PTHR33099">
    <property type="entry name" value="FE2OG DIOXYGENASE DOMAIN-CONTAINING PROTEIN"/>
    <property type="match status" value="1"/>
</dbReference>
<dbReference type="RefSeq" id="XP_027618128.1">
    <property type="nucleotide sequence ID" value="XM_027762327.1"/>
</dbReference>
<comment type="caution">
    <text evidence="2">The sequence shown here is derived from an EMBL/GenBank/DDBJ whole genome shotgun (WGS) entry which is preliminary data.</text>
</comment>
<feature type="compositionally biased region" description="Acidic residues" evidence="1">
    <location>
        <begin position="260"/>
        <end position="279"/>
    </location>
</feature>
<dbReference type="Proteomes" id="UP000287166">
    <property type="component" value="Unassembled WGS sequence"/>
</dbReference>
<keyword evidence="3" id="KW-1185">Reference proteome</keyword>
<dbReference type="InParanoid" id="A0A401GYB0"/>
<dbReference type="AlphaFoldDB" id="A0A401GYB0"/>
<dbReference type="PANTHER" id="PTHR33099:SF7">
    <property type="entry name" value="MYND-TYPE DOMAIN-CONTAINING PROTEIN"/>
    <property type="match status" value="1"/>
</dbReference>
<dbReference type="Gene3D" id="2.60.120.620">
    <property type="entry name" value="q2cbj1_9rhob like domain"/>
    <property type="match status" value="1"/>
</dbReference>
<evidence type="ECO:0008006" key="4">
    <source>
        <dbReference type="Google" id="ProtNLM"/>
    </source>
</evidence>
<sequence>MLTVKNMSTDIVEKQLESLGSLITQKPPLCSGTLQLPYEQFILFYGKEGDARRVNLSSASDEALAHLAQTCHAATFGVHQRDVLDESYRKTGKLDLADFAMQFDAARTGLVDVVQTELLEAQRPRAVHAEPYKLKVYSPSAFFKSHVDTPRSEAMFGSLVVVFPTRHEGGSLVLRHDAKEWPLDFARILAEQSGPSRALLGPAARGLGVQSLTSSESQFKERFRALLDAPVFLPRGGHLGFGLRHKYPLNTDFSRGFHSDEDEDTDLDEDMYEGTDEDPNANVDAGANQEVVRASVDNTKSEEEPDNTESEEEPADQKVSLQHLLAYLKGSDAALLHACRELSLRVSVRLLYKGHKADTLADRVLDLTEGAMDDPLWCNVRYHGGKLLSDTENVRRDMEVRWVTTPPKENLLSSPFVAYGNEASIGYAYMYLCLLVDVGKAGKRATA</sequence>
<evidence type="ECO:0000313" key="2">
    <source>
        <dbReference type="EMBL" id="GBE87215.1"/>
    </source>
</evidence>
<proteinExistence type="predicted"/>
<dbReference type="GeneID" id="38784132"/>
<gene>
    <name evidence="2" type="ORF">SCP_1004620</name>
</gene>